<organism evidence="1 2">
    <name type="scientific">Kitasatospora putterlickiae</name>
    <dbReference type="NCBI Taxonomy" id="221725"/>
    <lineage>
        <taxon>Bacteria</taxon>
        <taxon>Bacillati</taxon>
        <taxon>Actinomycetota</taxon>
        <taxon>Actinomycetes</taxon>
        <taxon>Kitasatosporales</taxon>
        <taxon>Streptomycetaceae</taxon>
        <taxon>Kitasatospora</taxon>
    </lineage>
</organism>
<gene>
    <name evidence="1" type="ORF">GCM10009639_68630</name>
</gene>
<reference evidence="1 2" key="1">
    <citation type="journal article" date="2019" name="Int. J. Syst. Evol. Microbiol.">
        <title>The Global Catalogue of Microorganisms (GCM) 10K type strain sequencing project: providing services to taxonomists for standard genome sequencing and annotation.</title>
        <authorList>
            <consortium name="The Broad Institute Genomics Platform"/>
            <consortium name="The Broad Institute Genome Sequencing Center for Infectious Disease"/>
            <person name="Wu L."/>
            <person name="Ma J."/>
        </authorList>
    </citation>
    <scope>NUCLEOTIDE SEQUENCE [LARGE SCALE GENOMIC DNA]</scope>
    <source>
        <strain evidence="1 2">JCM 12393</strain>
    </source>
</reference>
<protein>
    <recommendedName>
        <fullName evidence="3">Secreted protein</fullName>
    </recommendedName>
</protein>
<name>A0ABN1YIF9_9ACTN</name>
<proteinExistence type="predicted"/>
<dbReference type="EMBL" id="BAAAKJ010000499">
    <property type="protein sequence ID" value="GAA1414778.1"/>
    <property type="molecule type" value="Genomic_DNA"/>
</dbReference>
<sequence>MPEKVCIAMVLSRYFIRAISAALVSSFLSTSPERLAPKLNGAQKIASAISTSSCTSWAMAIHLVYSTTLATSPAQFASALAVLPAADT</sequence>
<dbReference type="Proteomes" id="UP001499863">
    <property type="component" value="Unassembled WGS sequence"/>
</dbReference>
<evidence type="ECO:0008006" key="3">
    <source>
        <dbReference type="Google" id="ProtNLM"/>
    </source>
</evidence>
<keyword evidence="2" id="KW-1185">Reference proteome</keyword>
<comment type="caution">
    <text evidence="1">The sequence shown here is derived from an EMBL/GenBank/DDBJ whole genome shotgun (WGS) entry which is preliminary data.</text>
</comment>
<evidence type="ECO:0000313" key="2">
    <source>
        <dbReference type="Proteomes" id="UP001499863"/>
    </source>
</evidence>
<evidence type="ECO:0000313" key="1">
    <source>
        <dbReference type="EMBL" id="GAA1414778.1"/>
    </source>
</evidence>
<accession>A0ABN1YIF9</accession>